<dbReference type="AlphaFoldDB" id="A0A1N7PL68"/>
<dbReference type="PROSITE" id="PS51257">
    <property type="entry name" value="PROKAR_LIPOPROTEIN"/>
    <property type="match status" value="1"/>
</dbReference>
<dbReference type="EMBL" id="FTOP01000017">
    <property type="protein sequence ID" value="SIT11375.1"/>
    <property type="molecule type" value="Genomic_DNA"/>
</dbReference>
<dbReference type="Proteomes" id="UP000186026">
    <property type="component" value="Unassembled WGS sequence"/>
</dbReference>
<sequence length="37" mass="4160">MKTTIKLIFSALLLMTFILGCSKDEDEVDPNFINAIN</sequence>
<evidence type="ECO:0000313" key="1">
    <source>
        <dbReference type="EMBL" id="SIT11375.1"/>
    </source>
</evidence>
<name>A0A1N7PL68_9BACT</name>
<accession>A0A1N7PL68</accession>
<proteinExistence type="predicted"/>
<keyword evidence="2" id="KW-1185">Reference proteome</keyword>
<protein>
    <submittedName>
        <fullName evidence="1">Uncharacterized protein</fullName>
    </submittedName>
</protein>
<evidence type="ECO:0000313" key="2">
    <source>
        <dbReference type="Proteomes" id="UP000186026"/>
    </source>
</evidence>
<gene>
    <name evidence="1" type="ORF">SAMN05421761_11755</name>
</gene>
<reference evidence="2" key="1">
    <citation type="submission" date="2017-01" db="EMBL/GenBank/DDBJ databases">
        <authorList>
            <person name="Varghese N."/>
            <person name="Submissions S."/>
        </authorList>
    </citation>
    <scope>NUCLEOTIDE SEQUENCE [LARGE SCALE GENOMIC DNA]</scope>
    <source>
        <strain evidence="2">DSM 46698</strain>
    </source>
</reference>
<organism evidence="1 2">
    <name type="scientific">Belliella pelovolcani</name>
    <dbReference type="NCBI Taxonomy" id="529505"/>
    <lineage>
        <taxon>Bacteria</taxon>
        <taxon>Pseudomonadati</taxon>
        <taxon>Bacteroidota</taxon>
        <taxon>Cytophagia</taxon>
        <taxon>Cytophagales</taxon>
        <taxon>Cyclobacteriaceae</taxon>
        <taxon>Belliella</taxon>
    </lineage>
</organism>
<dbReference type="STRING" id="529505.SAMN05421761_11755"/>